<dbReference type="EMBL" id="CM042034">
    <property type="protein sequence ID" value="KAI3763076.1"/>
    <property type="molecule type" value="Genomic_DNA"/>
</dbReference>
<sequence length="313" mass="35153">MYLLTINEDFDDLEEAPHYNSWDQISYINRPVELNTEGKLWKDLANAKAPMLRFVYVFFPEEPKVHQSTIRYVICWNSSLDAQNYPRIADIRRLKSAEKMIKWSIIDKNLISWSFIRIGTNDKLAKNGSCLLRNGPNKLFGNIMEGNTELFIKPYVSGAEKANTYDSWNRFALNTSSYLALLLNNYFGLTVVARIGGLLFGYDTDPANRKLKGSTRSRETSSSFWHIELKDEVINDLRSMSSLTGGTGDILTEDPTPGLSSLPSQSDSASSSYSSRTPQMIPSSHNVHHACGVSNNMNPLVSSESTIATNDLN</sequence>
<evidence type="ECO:0000313" key="1">
    <source>
        <dbReference type="EMBL" id="KAI3763076.1"/>
    </source>
</evidence>
<gene>
    <name evidence="1" type="ORF">L1987_53526</name>
</gene>
<reference evidence="2" key="1">
    <citation type="journal article" date="2022" name="Mol. Ecol. Resour.">
        <title>The genomes of chicory, endive, great burdock and yacon provide insights into Asteraceae palaeo-polyploidization history and plant inulin production.</title>
        <authorList>
            <person name="Fan W."/>
            <person name="Wang S."/>
            <person name="Wang H."/>
            <person name="Wang A."/>
            <person name="Jiang F."/>
            <person name="Liu H."/>
            <person name="Zhao H."/>
            <person name="Xu D."/>
            <person name="Zhang Y."/>
        </authorList>
    </citation>
    <scope>NUCLEOTIDE SEQUENCE [LARGE SCALE GENOMIC DNA]</scope>
    <source>
        <strain evidence="2">cv. Yunnan</strain>
    </source>
</reference>
<dbReference type="Proteomes" id="UP001056120">
    <property type="component" value="Linkage Group LG17"/>
</dbReference>
<accession>A0ACB9EXB2</accession>
<comment type="caution">
    <text evidence="1">The sequence shown here is derived from an EMBL/GenBank/DDBJ whole genome shotgun (WGS) entry which is preliminary data.</text>
</comment>
<protein>
    <submittedName>
        <fullName evidence="1">Uncharacterized protein</fullName>
    </submittedName>
</protein>
<organism evidence="1 2">
    <name type="scientific">Smallanthus sonchifolius</name>
    <dbReference type="NCBI Taxonomy" id="185202"/>
    <lineage>
        <taxon>Eukaryota</taxon>
        <taxon>Viridiplantae</taxon>
        <taxon>Streptophyta</taxon>
        <taxon>Embryophyta</taxon>
        <taxon>Tracheophyta</taxon>
        <taxon>Spermatophyta</taxon>
        <taxon>Magnoliopsida</taxon>
        <taxon>eudicotyledons</taxon>
        <taxon>Gunneridae</taxon>
        <taxon>Pentapetalae</taxon>
        <taxon>asterids</taxon>
        <taxon>campanulids</taxon>
        <taxon>Asterales</taxon>
        <taxon>Asteraceae</taxon>
        <taxon>Asteroideae</taxon>
        <taxon>Heliantheae alliance</taxon>
        <taxon>Millerieae</taxon>
        <taxon>Smallanthus</taxon>
    </lineage>
</organism>
<evidence type="ECO:0000313" key="2">
    <source>
        <dbReference type="Proteomes" id="UP001056120"/>
    </source>
</evidence>
<reference evidence="1 2" key="2">
    <citation type="journal article" date="2022" name="Mol. Ecol. Resour.">
        <title>The genomes of chicory, endive, great burdock and yacon provide insights into Asteraceae paleo-polyploidization history and plant inulin production.</title>
        <authorList>
            <person name="Fan W."/>
            <person name="Wang S."/>
            <person name="Wang H."/>
            <person name="Wang A."/>
            <person name="Jiang F."/>
            <person name="Liu H."/>
            <person name="Zhao H."/>
            <person name="Xu D."/>
            <person name="Zhang Y."/>
        </authorList>
    </citation>
    <scope>NUCLEOTIDE SEQUENCE [LARGE SCALE GENOMIC DNA]</scope>
    <source>
        <strain evidence="2">cv. Yunnan</strain>
        <tissue evidence="1">Leaves</tissue>
    </source>
</reference>
<name>A0ACB9EXB2_9ASTR</name>
<proteinExistence type="predicted"/>
<keyword evidence="2" id="KW-1185">Reference proteome</keyword>